<dbReference type="PRINTS" id="PR01070">
    <property type="entry name" value="ACCCTRFRASEB"/>
</dbReference>
<evidence type="ECO:0000313" key="26">
    <source>
        <dbReference type="Proteomes" id="UP001601992"/>
    </source>
</evidence>
<feature type="binding site" evidence="21">
    <location>
        <position position="17"/>
    </location>
    <ligand>
        <name>Zn(2+)</name>
        <dbReference type="ChEBI" id="CHEBI:29105"/>
    </ligand>
</feature>
<evidence type="ECO:0000256" key="16">
    <source>
        <dbReference type="ARBA" id="ARBA00023098"/>
    </source>
</evidence>
<comment type="similarity">
    <text evidence="20">Belongs to the AccA family.</text>
</comment>
<keyword evidence="11 20" id="KW-0547">Nucleotide-binding</keyword>
<keyword evidence="17 20" id="KW-0275">Fatty acid biosynthesis</keyword>
<keyword evidence="10 21" id="KW-0479">Metal-binding</keyword>
<dbReference type="Pfam" id="PF03255">
    <property type="entry name" value="ACCA"/>
    <property type="match status" value="1"/>
</dbReference>
<keyword evidence="9 20" id="KW-0808">Transferase</keyword>
<dbReference type="InterPro" id="IPR001095">
    <property type="entry name" value="Acetyl_CoA_COase_a_su"/>
</dbReference>
<evidence type="ECO:0000256" key="8">
    <source>
        <dbReference type="ARBA" id="ARBA00022516"/>
    </source>
</evidence>
<feature type="binding site" evidence="21">
    <location>
        <position position="39"/>
    </location>
    <ligand>
        <name>Zn(2+)</name>
        <dbReference type="ChEBI" id="CHEBI:29105"/>
    </ligand>
</feature>
<dbReference type="PROSITE" id="PS50980">
    <property type="entry name" value="COA_CT_NTER"/>
    <property type="match status" value="1"/>
</dbReference>
<keyword evidence="12 21" id="KW-0863">Zinc-finger</keyword>
<organism evidence="25 26">
    <name type="scientific">Nocardia jiangxiensis</name>
    <dbReference type="NCBI Taxonomy" id="282685"/>
    <lineage>
        <taxon>Bacteria</taxon>
        <taxon>Bacillati</taxon>
        <taxon>Actinomycetota</taxon>
        <taxon>Actinomycetes</taxon>
        <taxon>Mycobacteriales</taxon>
        <taxon>Nocardiaceae</taxon>
        <taxon>Nocardia</taxon>
    </lineage>
</organism>
<evidence type="ECO:0000256" key="18">
    <source>
        <dbReference type="ARBA" id="ARBA00025280"/>
    </source>
</evidence>
<evidence type="ECO:0000256" key="13">
    <source>
        <dbReference type="ARBA" id="ARBA00022832"/>
    </source>
</evidence>
<dbReference type="PANTHER" id="PTHR42853:SF3">
    <property type="entry name" value="ACETYL-COENZYME A CARBOXYLASE CARBOXYL TRANSFERASE SUBUNIT ALPHA, CHLOROPLASTIC"/>
    <property type="match status" value="1"/>
</dbReference>
<comment type="function">
    <text evidence="20">Component of the acetyl coenzyme A carboxylase (ACC) complex. First, biotin carboxylase catalyzes the carboxylation of biotin on its carrier protein (BCCP) and then the CO(2) group is transferred by the carboxyltransferase to acetyl-CoA to form malonyl-CoA.</text>
</comment>
<evidence type="ECO:0000256" key="6">
    <source>
        <dbReference type="ARBA" id="ARBA00011664"/>
    </source>
</evidence>
<comment type="similarity">
    <text evidence="5">In the N-terminal section; belongs to the AccD/PCCB family.</text>
</comment>
<dbReference type="PROSITE" id="PS50989">
    <property type="entry name" value="COA_CT_CTER"/>
    <property type="match status" value="1"/>
</dbReference>
<evidence type="ECO:0000259" key="24">
    <source>
        <dbReference type="PROSITE" id="PS50989"/>
    </source>
</evidence>
<dbReference type="GO" id="GO:0016740">
    <property type="term" value="F:transferase activity"/>
    <property type="evidence" value="ECO:0007669"/>
    <property type="project" value="UniProtKB-KW"/>
</dbReference>
<comment type="similarity">
    <text evidence="3 21">Belongs to the AccD/PCCB family.</text>
</comment>
<dbReference type="HAMAP" id="MF_00823">
    <property type="entry name" value="AcetylCoA_CT_alpha"/>
    <property type="match status" value="1"/>
</dbReference>
<comment type="subcellular location">
    <subcellularLocation>
        <location evidence="1 20">Cytoplasm</location>
    </subcellularLocation>
</comment>
<protein>
    <recommendedName>
        <fullName evidence="20 21">Multifunctional fusion protein</fullName>
    </recommendedName>
    <domain>
        <recommendedName>
            <fullName evidence="20">Acetyl-coenzyme A carboxylase carboxyl transferase subunit alpha</fullName>
            <shortName evidence="20">ACCase subunit alpha</shortName>
            <shortName evidence="20">Acetyl-CoA carboxylase carboxyltransferase subunit alpha</shortName>
            <ecNumber evidence="20">2.1.3.15</ecNumber>
        </recommendedName>
    </domain>
    <domain>
        <recommendedName>
            <fullName evidence="21">Acetyl-coenzyme A carboxylase carboxyl transferase subunit beta</fullName>
            <shortName evidence="21">ACCase subunit beta</shortName>
            <shortName evidence="21">Acetyl-CoA carboxylase carboxyltransferase subunit beta</shortName>
        </recommendedName>
    </domain>
</protein>
<keyword evidence="8 20" id="KW-0444">Lipid biosynthesis</keyword>
<proteinExistence type="inferred from homology"/>
<evidence type="ECO:0000256" key="5">
    <source>
        <dbReference type="ARBA" id="ARBA00010284"/>
    </source>
</evidence>
<evidence type="ECO:0000256" key="1">
    <source>
        <dbReference type="ARBA" id="ARBA00004496"/>
    </source>
</evidence>
<reference evidence="25 26" key="1">
    <citation type="submission" date="2024-10" db="EMBL/GenBank/DDBJ databases">
        <title>The Natural Products Discovery Center: Release of the First 8490 Sequenced Strains for Exploring Actinobacteria Biosynthetic Diversity.</title>
        <authorList>
            <person name="Kalkreuter E."/>
            <person name="Kautsar S.A."/>
            <person name="Yang D."/>
            <person name="Bader C.D."/>
            <person name="Teijaro C.N."/>
            <person name="Fluegel L."/>
            <person name="Davis C.M."/>
            <person name="Simpson J.R."/>
            <person name="Lauterbach L."/>
            <person name="Steele A.D."/>
            <person name="Gui C."/>
            <person name="Meng S."/>
            <person name="Li G."/>
            <person name="Viehrig K."/>
            <person name="Ye F."/>
            <person name="Su P."/>
            <person name="Kiefer A.F."/>
            <person name="Nichols A."/>
            <person name="Cepeda A.J."/>
            <person name="Yan W."/>
            <person name="Fan B."/>
            <person name="Jiang Y."/>
            <person name="Adhikari A."/>
            <person name="Zheng C.-J."/>
            <person name="Schuster L."/>
            <person name="Cowan T.M."/>
            <person name="Smanski M.J."/>
            <person name="Chevrette M.G."/>
            <person name="De Carvalho L.P.S."/>
            <person name="Shen B."/>
        </authorList>
    </citation>
    <scope>NUCLEOTIDE SEQUENCE [LARGE SCALE GENOMIC DNA]</scope>
    <source>
        <strain evidence="25 26">NPDC002593</strain>
    </source>
</reference>
<comment type="catalytic activity">
    <reaction evidence="19 20">
        <text>N(6)-carboxybiotinyl-L-lysyl-[protein] + acetyl-CoA = N(6)-biotinyl-L-lysyl-[protein] + malonyl-CoA</text>
        <dbReference type="Rhea" id="RHEA:54728"/>
        <dbReference type="Rhea" id="RHEA-COMP:10505"/>
        <dbReference type="Rhea" id="RHEA-COMP:10506"/>
        <dbReference type="ChEBI" id="CHEBI:57288"/>
        <dbReference type="ChEBI" id="CHEBI:57384"/>
        <dbReference type="ChEBI" id="CHEBI:83144"/>
        <dbReference type="ChEBI" id="CHEBI:83145"/>
        <dbReference type="EC" id="2.1.3.15"/>
    </reaction>
</comment>
<dbReference type="HAMAP" id="MF_01395">
    <property type="entry name" value="AcetylCoA_CT_beta"/>
    <property type="match status" value="1"/>
</dbReference>
<evidence type="ECO:0000256" key="7">
    <source>
        <dbReference type="ARBA" id="ARBA00022490"/>
    </source>
</evidence>
<evidence type="ECO:0000256" key="2">
    <source>
        <dbReference type="ARBA" id="ARBA00004956"/>
    </source>
</evidence>
<comment type="function">
    <text evidence="18 21">Component of the acetyl coenzyme A carboxylase (ACC) complex. Biotin carboxylase (BC) catalyzes the carboxylation of biotin on its carrier protein (BCCP) and then the CO(2) group is transferred by the transcarboxylase to acetyl-CoA to form malonyl-CoA.</text>
</comment>
<gene>
    <name evidence="20" type="primary">accA</name>
    <name evidence="21" type="synonym">accD</name>
    <name evidence="25" type="ORF">ACFYXQ_34420</name>
</gene>
<dbReference type="RefSeq" id="WP_040822403.1">
    <property type="nucleotide sequence ID" value="NZ_JBIAQY010000015.1"/>
</dbReference>
<evidence type="ECO:0000256" key="21">
    <source>
        <dbReference type="HAMAP-Rule" id="MF_01395"/>
    </source>
</evidence>
<dbReference type="EMBL" id="JBIAQY010000015">
    <property type="protein sequence ID" value="MFF3572874.1"/>
    <property type="molecule type" value="Genomic_DNA"/>
</dbReference>
<dbReference type="NCBIfam" id="TIGR00513">
    <property type="entry name" value="accA"/>
    <property type="match status" value="1"/>
</dbReference>
<feature type="domain" description="CoA carboxyltransferase N-terminal" evidence="23">
    <location>
        <begin position="13"/>
        <end position="282"/>
    </location>
</feature>
<evidence type="ECO:0000256" key="20">
    <source>
        <dbReference type="HAMAP-Rule" id="MF_00823"/>
    </source>
</evidence>
<evidence type="ECO:0000256" key="11">
    <source>
        <dbReference type="ARBA" id="ARBA00022741"/>
    </source>
</evidence>
<name>A0ABW6S9E4_9NOCA</name>
<keyword evidence="26" id="KW-1185">Reference proteome</keyword>
<evidence type="ECO:0000256" key="14">
    <source>
        <dbReference type="ARBA" id="ARBA00022833"/>
    </source>
</evidence>
<dbReference type="PANTHER" id="PTHR42853">
    <property type="entry name" value="ACETYL-COENZYME A CARBOXYLASE CARBOXYL TRANSFERASE SUBUNIT ALPHA"/>
    <property type="match status" value="1"/>
</dbReference>
<feature type="binding site" evidence="21">
    <location>
        <position position="20"/>
    </location>
    <ligand>
        <name>Zn(2+)</name>
        <dbReference type="ChEBI" id="CHEBI:29105"/>
    </ligand>
</feature>
<keyword evidence="7 20" id="KW-0963">Cytoplasm</keyword>
<keyword evidence="13 20" id="KW-0276">Fatty acid metabolism</keyword>
<keyword evidence="15 20" id="KW-0067">ATP-binding</keyword>
<dbReference type="Gene3D" id="3.90.226.10">
    <property type="entry name" value="2-enoyl-CoA Hydratase, Chain A, domain 1"/>
    <property type="match status" value="2"/>
</dbReference>
<evidence type="ECO:0000256" key="15">
    <source>
        <dbReference type="ARBA" id="ARBA00022840"/>
    </source>
</evidence>
<comment type="subunit">
    <text evidence="20">Acetyl-CoA carboxylase is a heterohexamer composed of biotin carboxyl carrier protein (AccB), biotin carboxylase (AccC) and two subunits each of ACCase subunit alpha (AccA) and ACCase subunit beta (AccD).</text>
</comment>
<comment type="similarity">
    <text evidence="4">In the C-terminal section; belongs to the AccA family.</text>
</comment>
<dbReference type="InterPro" id="IPR011763">
    <property type="entry name" value="COA_CT_C"/>
</dbReference>
<evidence type="ECO:0000256" key="9">
    <source>
        <dbReference type="ARBA" id="ARBA00022679"/>
    </source>
</evidence>
<dbReference type="InterPro" id="IPR000438">
    <property type="entry name" value="Acetyl_CoA_COase_Trfase_b_su"/>
</dbReference>
<evidence type="ECO:0000313" key="25">
    <source>
        <dbReference type="EMBL" id="MFF3572874.1"/>
    </source>
</evidence>
<evidence type="ECO:0000256" key="22">
    <source>
        <dbReference type="SAM" id="MobiDB-lite"/>
    </source>
</evidence>
<dbReference type="NCBIfam" id="TIGR00515">
    <property type="entry name" value="accD"/>
    <property type="match status" value="1"/>
</dbReference>
<keyword evidence="16 20" id="KW-0443">Lipid metabolism</keyword>
<evidence type="ECO:0000259" key="23">
    <source>
        <dbReference type="PROSITE" id="PS50980"/>
    </source>
</evidence>
<dbReference type="InterPro" id="IPR011762">
    <property type="entry name" value="COA_CT_N"/>
</dbReference>
<feature type="binding site" evidence="21">
    <location>
        <position position="36"/>
    </location>
    <ligand>
        <name>Zn(2+)</name>
        <dbReference type="ChEBI" id="CHEBI:29105"/>
    </ligand>
</feature>
<dbReference type="EC" id="2.1.3.15" evidence="20"/>
<dbReference type="Proteomes" id="UP001601992">
    <property type="component" value="Unassembled WGS sequence"/>
</dbReference>
<evidence type="ECO:0000256" key="12">
    <source>
        <dbReference type="ARBA" id="ARBA00022771"/>
    </source>
</evidence>
<comment type="cofactor">
    <cofactor evidence="21">
        <name>Zn(2+)</name>
        <dbReference type="ChEBI" id="CHEBI:29105"/>
    </cofactor>
    <text evidence="21">Binds 1 zinc ion per subunit.</text>
</comment>
<evidence type="ECO:0000256" key="3">
    <source>
        <dbReference type="ARBA" id="ARBA00006102"/>
    </source>
</evidence>
<dbReference type="InterPro" id="IPR029045">
    <property type="entry name" value="ClpP/crotonase-like_dom_sf"/>
</dbReference>
<dbReference type="InterPro" id="IPR041010">
    <property type="entry name" value="Znf-ACC"/>
</dbReference>
<dbReference type="SUPFAM" id="SSF52096">
    <property type="entry name" value="ClpP/crotonase"/>
    <property type="match status" value="2"/>
</dbReference>
<sequence length="578" mass="60389">MTILETRPVVASGWMRCPGCGDMIYRKRYDRGDRVCPECDSHGPLTADQRIAMLLDADSAQAVVAAPTVPDPLRFSDTRGYPERLAEARRRTGMPDAARCVRGRMGGVAVVLAVLDFRFFGGSLGAAVGEAVTAAAEAALADRAPLIIVSASGGARMQEGILALMQMAKTSQALQRLDEAGVLTVSVVTDPTYGGVAASFATSTDIIVAEPGARLGFAGPRVIAQTIGETLPDGFQTAEFLLEHGFIDFICHRNSLRDRLTRLVAMTVAEPAMSGPADAPGQSDPVTDPDAVPERDPWECVRAARELGRPSTLDYLSGAFDEFIELHGDRLAADCPALIAGLARLDGTPVVVAGTQKGHTAAELSRHNYGMPTPAGYRKAARVARLAGKLGLPVVTLIDTAGAYPGVAAEERGQAVAIAESLKLFAGLPVPIVAVITGEGGSGGALALGVADRVLVCENSVYSVISPEGCASILWKDAAAAPRAARALQVDSGSLLRLGVADAVVPEPSGGAHRDPVAMVGRVRAAIARTLTGLRELSPDELSTARYRRFRAFGRIAGEQPDAVSPGTPTDDPTFRDA</sequence>
<evidence type="ECO:0000256" key="4">
    <source>
        <dbReference type="ARBA" id="ARBA00006276"/>
    </source>
</evidence>
<comment type="subunit">
    <text evidence="6">Acetyl-CoA carboxylase is a heterotetramer composed of biotin carboxyl carrier protein (AccB), biotin carboxylase (AccC) and two subunits of ACCase subunit beta/alpha.</text>
</comment>
<feature type="zinc finger region" description="C4-type" evidence="21">
    <location>
        <begin position="17"/>
        <end position="39"/>
    </location>
</feature>
<dbReference type="NCBIfam" id="NF041504">
    <property type="entry name" value="AccA_sub"/>
    <property type="match status" value="1"/>
</dbReference>
<comment type="pathway">
    <text evidence="2 20">Lipid metabolism; malonyl-CoA biosynthesis; malonyl-CoA from acetyl-CoA: step 1/1.</text>
</comment>
<evidence type="ECO:0000256" key="17">
    <source>
        <dbReference type="ARBA" id="ARBA00023160"/>
    </source>
</evidence>
<accession>A0ABW6S9E4</accession>
<feature type="region of interest" description="Disordered" evidence="22">
    <location>
        <begin position="558"/>
        <end position="578"/>
    </location>
</feature>
<dbReference type="Pfam" id="PF17848">
    <property type="entry name" value="Zn_ribbon_ACC"/>
    <property type="match status" value="1"/>
</dbReference>
<keyword evidence="14 21" id="KW-0862">Zinc</keyword>
<evidence type="ECO:0000256" key="10">
    <source>
        <dbReference type="ARBA" id="ARBA00022723"/>
    </source>
</evidence>
<feature type="domain" description="CoA carboxyltransferase C-terminal" evidence="24">
    <location>
        <begin position="288"/>
        <end position="533"/>
    </location>
</feature>
<evidence type="ECO:0000256" key="19">
    <source>
        <dbReference type="ARBA" id="ARBA00049152"/>
    </source>
</evidence>
<comment type="caution">
    <text evidence="25">The sequence shown here is derived from an EMBL/GenBank/DDBJ whole genome shotgun (WGS) entry which is preliminary data.</text>
</comment>
<feature type="region of interest" description="Disordered" evidence="22">
    <location>
        <begin position="272"/>
        <end position="294"/>
    </location>
</feature>